<dbReference type="Gene3D" id="6.20.240.60">
    <property type="match status" value="1"/>
</dbReference>
<proteinExistence type="predicted"/>
<dbReference type="Pfam" id="PF07486">
    <property type="entry name" value="Hydrolase_2"/>
    <property type="match status" value="1"/>
</dbReference>
<organism evidence="2 3">
    <name type="scientific">Paracoccus litorisediminis</name>
    <dbReference type="NCBI Taxonomy" id="2006130"/>
    <lineage>
        <taxon>Bacteria</taxon>
        <taxon>Pseudomonadati</taxon>
        <taxon>Pseudomonadota</taxon>
        <taxon>Alphaproteobacteria</taxon>
        <taxon>Rhodobacterales</taxon>
        <taxon>Paracoccaceae</taxon>
        <taxon>Paracoccus</taxon>
    </lineage>
</organism>
<sequence length="185" mass="20642">MRGEEMNFEPMMKMMSLSSIGLMIWIAAQTFTPPKEVVVYVEVPAPVVVTQVIHAPISTARPAPRPDSLCLALNIYHEARGEPLKGQVAVGQVTLNRAAVAYKGASSVCDTVFARKQFSWTHEDPRQPSGAELRPSLDLARKILAGRYIDRTHGALHYYNPHKVDAWWADSYAEVAVLGNHRFMR</sequence>
<protein>
    <recommendedName>
        <fullName evidence="1">Cell wall hydrolase SleB domain-containing protein</fullName>
    </recommendedName>
</protein>
<gene>
    <name evidence="2" type="ORF">GL300_18275</name>
</gene>
<dbReference type="GO" id="GO:0016787">
    <property type="term" value="F:hydrolase activity"/>
    <property type="evidence" value="ECO:0007669"/>
    <property type="project" value="InterPro"/>
</dbReference>
<dbReference type="Proteomes" id="UP000449846">
    <property type="component" value="Unassembled WGS sequence"/>
</dbReference>
<comment type="caution">
    <text evidence="2">The sequence shown here is derived from an EMBL/GenBank/DDBJ whole genome shotgun (WGS) entry which is preliminary data.</text>
</comment>
<evidence type="ECO:0000259" key="1">
    <source>
        <dbReference type="Pfam" id="PF07486"/>
    </source>
</evidence>
<dbReference type="EMBL" id="WMIG01000013">
    <property type="protein sequence ID" value="MTH61160.1"/>
    <property type="molecule type" value="Genomic_DNA"/>
</dbReference>
<dbReference type="InterPro" id="IPR042047">
    <property type="entry name" value="SleB_dom1"/>
</dbReference>
<dbReference type="OrthoDB" id="9785345at2"/>
<name>A0A844HML5_9RHOB</name>
<dbReference type="Gene3D" id="1.10.10.2520">
    <property type="entry name" value="Cell wall hydrolase SleB, domain 1"/>
    <property type="match status" value="1"/>
</dbReference>
<dbReference type="AlphaFoldDB" id="A0A844HML5"/>
<reference evidence="2 3" key="1">
    <citation type="submission" date="2019-11" db="EMBL/GenBank/DDBJ databases">
        <authorList>
            <person name="Dong K."/>
        </authorList>
    </citation>
    <scope>NUCLEOTIDE SEQUENCE [LARGE SCALE GENOMIC DNA]</scope>
    <source>
        <strain evidence="2 3">NBRC 112902</strain>
    </source>
</reference>
<evidence type="ECO:0000313" key="2">
    <source>
        <dbReference type="EMBL" id="MTH61160.1"/>
    </source>
</evidence>
<accession>A0A844HML5</accession>
<evidence type="ECO:0000313" key="3">
    <source>
        <dbReference type="Proteomes" id="UP000449846"/>
    </source>
</evidence>
<feature type="domain" description="Cell wall hydrolase SleB" evidence="1">
    <location>
        <begin position="81"/>
        <end position="184"/>
    </location>
</feature>
<dbReference type="InterPro" id="IPR011105">
    <property type="entry name" value="Cell_wall_hydrolase_SleB"/>
</dbReference>
<keyword evidence="3" id="KW-1185">Reference proteome</keyword>